<evidence type="ECO:0000256" key="9">
    <source>
        <dbReference type="ARBA" id="ARBA00023276"/>
    </source>
</evidence>
<comment type="caution">
    <text evidence="10">The sequence shown here is derived from an EMBL/GenBank/DDBJ whole genome shotgun (WGS) entry which is preliminary data.</text>
</comment>
<dbReference type="GO" id="GO:0006412">
    <property type="term" value="P:translation"/>
    <property type="evidence" value="ECO:0007669"/>
    <property type="project" value="InterPro"/>
</dbReference>
<evidence type="ECO:0000256" key="6">
    <source>
        <dbReference type="ARBA" id="ARBA00022989"/>
    </source>
</evidence>
<dbReference type="Gene3D" id="3.90.1170.10">
    <property type="entry name" value="Ribosomal protein L10e/L16"/>
    <property type="match status" value="1"/>
</dbReference>
<keyword evidence="2" id="KW-0148">Chlorophyll</keyword>
<reference evidence="10 11" key="1">
    <citation type="journal article" date="2019" name="Genome Biol. Evol.">
        <title>Insights into the evolution of the New World diploid cottons (Gossypium, subgenus Houzingenia) based on genome sequencing.</title>
        <authorList>
            <person name="Grover C.E."/>
            <person name="Arick M.A. 2nd"/>
            <person name="Thrash A."/>
            <person name="Conover J.L."/>
            <person name="Sanders W.S."/>
            <person name="Peterson D.G."/>
            <person name="Frelichowski J.E."/>
            <person name="Scheffler J.A."/>
            <person name="Scheffler B.E."/>
            <person name="Wendel J.F."/>
        </authorList>
    </citation>
    <scope>NUCLEOTIDE SEQUENCE [LARGE SCALE GENOMIC DNA]</scope>
    <source>
        <strain evidence="10">5</strain>
        <tissue evidence="10">Leaf</tissue>
    </source>
</reference>
<evidence type="ECO:0000313" key="11">
    <source>
        <dbReference type="Proteomes" id="UP000593579"/>
    </source>
</evidence>
<evidence type="ECO:0000256" key="1">
    <source>
        <dbReference type="ARBA" id="ARBA00004141"/>
    </source>
</evidence>
<keyword evidence="7" id="KW-0157">Chromophore</keyword>
<keyword evidence="5" id="KW-0812">Transmembrane</keyword>
<evidence type="ECO:0000256" key="3">
    <source>
        <dbReference type="ARBA" id="ARBA00022531"/>
    </source>
</evidence>
<dbReference type="Gene3D" id="3.10.680.10">
    <property type="entry name" value="Photosystem II CP47 reaction center protein"/>
    <property type="match status" value="1"/>
</dbReference>
<dbReference type="SUPFAM" id="SSF161077">
    <property type="entry name" value="Photosystem II antenna protein-like"/>
    <property type="match status" value="1"/>
</dbReference>
<dbReference type="GO" id="GO:0009767">
    <property type="term" value="P:photosynthetic electron transport chain"/>
    <property type="evidence" value="ECO:0007669"/>
    <property type="project" value="InterPro"/>
</dbReference>
<evidence type="ECO:0000256" key="8">
    <source>
        <dbReference type="ARBA" id="ARBA00023136"/>
    </source>
</evidence>
<accession>A0A7J9D730</accession>
<dbReference type="InterPro" id="IPR036920">
    <property type="entry name" value="Ribosomal_uL16_sf"/>
</dbReference>
<dbReference type="EMBL" id="JABEZY010274959">
    <property type="protein sequence ID" value="MBA0756543.1"/>
    <property type="molecule type" value="Genomic_DNA"/>
</dbReference>
<keyword evidence="6" id="KW-1133">Transmembrane helix</keyword>
<dbReference type="AlphaFoldDB" id="A0A7J9D730"/>
<dbReference type="SUPFAM" id="SSF54686">
    <property type="entry name" value="Ribosomal protein L16p/L10e"/>
    <property type="match status" value="1"/>
</dbReference>
<dbReference type="GO" id="GO:0003735">
    <property type="term" value="F:structural constituent of ribosome"/>
    <property type="evidence" value="ECO:0007669"/>
    <property type="project" value="InterPro"/>
</dbReference>
<dbReference type="OrthoDB" id="993484at2759"/>
<dbReference type="GO" id="GO:0016168">
    <property type="term" value="F:chlorophyll binding"/>
    <property type="evidence" value="ECO:0007669"/>
    <property type="project" value="UniProtKB-KW"/>
</dbReference>
<keyword evidence="3" id="KW-0602">Photosynthesis</keyword>
<evidence type="ECO:0000256" key="2">
    <source>
        <dbReference type="ARBA" id="ARBA00022494"/>
    </source>
</evidence>
<dbReference type="InterPro" id="IPR036001">
    <property type="entry name" value="PS_II_antenna-like_sf"/>
</dbReference>
<sequence>MDSGKEYPEYWVTVIKPSIILYELSGVTENIARKAISIAPGARELMCIRVIGASNRRINGINDTSSKKYIEGLVLVSSMDNGDGIAVGWLGHPIFRDKDGCELFVRLNILSKATIILTNITTCIETFRGTMSNKITTTMEFMTDIEKCTTLTSIPRHTWWIDFGATTHINMSMQGCQNYRKPNDGERYIYVDNTNLIELKQ</sequence>
<evidence type="ECO:0000256" key="5">
    <source>
        <dbReference type="ARBA" id="ARBA00022692"/>
    </source>
</evidence>
<keyword evidence="4" id="KW-0934">Plastid</keyword>
<organism evidence="10 11">
    <name type="scientific">Gossypium gossypioides</name>
    <name type="common">Mexican cotton</name>
    <name type="synonym">Selera gossypioides</name>
    <dbReference type="NCBI Taxonomy" id="34282"/>
    <lineage>
        <taxon>Eukaryota</taxon>
        <taxon>Viridiplantae</taxon>
        <taxon>Streptophyta</taxon>
        <taxon>Embryophyta</taxon>
        <taxon>Tracheophyta</taxon>
        <taxon>Spermatophyta</taxon>
        <taxon>Magnoliopsida</taxon>
        <taxon>eudicotyledons</taxon>
        <taxon>Gunneridae</taxon>
        <taxon>Pentapetalae</taxon>
        <taxon>rosids</taxon>
        <taxon>malvids</taxon>
        <taxon>Malvales</taxon>
        <taxon>Malvaceae</taxon>
        <taxon>Malvoideae</taxon>
        <taxon>Gossypium</taxon>
    </lineage>
</organism>
<proteinExistence type="predicted"/>
<comment type="subcellular location">
    <subcellularLocation>
        <location evidence="1">Membrane</location>
        <topology evidence="1">Multi-pass membrane protein</topology>
    </subcellularLocation>
</comment>
<keyword evidence="11" id="KW-1185">Reference proteome</keyword>
<dbReference type="Pfam" id="PF00421">
    <property type="entry name" value="PSII"/>
    <property type="match status" value="1"/>
</dbReference>
<evidence type="ECO:0000256" key="7">
    <source>
        <dbReference type="ARBA" id="ARBA00022991"/>
    </source>
</evidence>
<name>A0A7J9D730_GOSGO</name>
<dbReference type="GO" id="GO:0005840">
    <property type="term" value="C:ribosome"/>
    <property type="evidence" value="ECO:0007669"/>
    <property type="project" value="InterPro"/>
</dbReference>
<dbReference type="GO" id="GO:0009523">
    <property type="term" value="C:photosystem II"/>
    <property type="evidence" value="ECO:0007669"/>
    <property type="project" value="UniProtKB-KW"/>
</dbReference>
<evidence type="ECO:0000313" key="10">
    <source>
        <dbReference type="EMBL" id="MBA0756543.1"/>
    </source>
</evidence>
<dbReference type="InterPro" id="IPR000932">
    <property type="entry name" value="PS_antenna-like"/>
</dbReference>
<gene>
    <name evidence="10" type="ORF">Gogos_021296</name>
</gene>
<dbReference type="Proteomes" id="UP000593579">
    <property type="component" value="Unassembled WGS sequence"/>
</dbReference>
<evidence type="ECO:0000256" key="4">
    <source>
        <dbReference type="ARBA" id="ARBA00022640"/>
    </source>
</evidence>
<protein>
    <submittedName>
        <fullName evidence="10">Uncharacterized protein</fullName>
    </submittedName>
</protein>
<keyword evidence="9" id="KW-0604">Photosystem II</keyword>
<keyword evidence="8" id="KW-0472">Membrane</keyword>